<accession>A0A8J2YCT6</accession>
<dbReference type="SUPFAM" id="SSF48452">
    <property type="entry name" value="TPR-like"/>
    <property type="match status" value="1"/>
</dbReference>
<evidence type="ECO:0008006" key="6">
    <source>
        <dbReference type="Google" id="ProtNLM"/>
    </source>
</evidence>
<proteinExistence type="predicted"/>
<dbReference type="PROSITE" id="PS50005">
    <property type="entry name" value="TPR"/>
    <property type="match status" value="4"/>
</dbReference>
<dbReference type="SUPFAM" id="SSF81901">
    <property type="entry name" value="HCP-like"/>
    <property type="match status" value="1"/>
</dbReference>
<gene>
    <name evidence="4" type="ORF">GCM10011571_11260</name>
</gene>
<evidence type="ECO:0000313" key="5">
    <source>
        <dbReference type="Proteomes" id="UP000625210"/>
    </source>
</evidence>
<keyword evidence="5" id="KW-1185">Reference proteome</keyword>
<name>A0A8J2YCT6_9BACL</name>
<sequence length="459" mass="54357">MFQQWLQQVKNQLNQIEEQYPHSSEEDRSHLREEFQQLTSACDEILSAWSEVEEAIARMLHHFPDLAMEEEEVGEEFWLDSSLVRTFREGQGYYQLMMFREAKPFFHQVVEEEPEFLLGRVYLALSHFQEKQMDDAHRHFRLVADTAESDYFVAFAYHMMGCVKVMMEQDERAIPHFEKSLSLIPENPDGWFNLGACHYRLKDYHEAVPFFYRSLLLNPDDWESMYYLSCCFQQTKQWESLAYWRQAVYQKTNSPSIMECIAHDCEDAGDPEQALHWYRKLAARDPKRISVYHGMGWNLWAAGKREEAYLWLKKGLALDPNHPDLLFAFLWFTMQDGQMDEAKKLLKKIPTTLLNHPLWWVIQSRLSAFQGDYSGAKEAAQRVIQHRDSGLARSLGHYQLGRVLLEMGEYEQALQHFREAQSCCPQWKEPLFYEGLCHFFKGEPDVTRKCWEQIPLNQD</sequence>
<dbReference type="SMART" id="SM00028">
    <property type="entry name" value="TPR"/>
    <property type="match status" value="6"/>
</dbReference>
<feature type="repeat" description="TPR" evidence="3">
    <location>
        <begin position="188"/>
        <end position="221"/>
    </location>
</feature>
<comment type="caution">
    <text evidence="4">The sequence shown here is derived from an EMBL/GenBank/DDBJ whole genome shotgun (WGS) entry which is preliminary data.</text>
</comment>
<dbReference type="InterPro" id="IPR011990">
    <property type="entry name" value="TPR-like_helical_dom_sf"/>
</dbReference>
<dbReference type="RefSeq" id="WP_188646925.1">
    <property type="nucleotide sequence ID" value="NZ_BMHQ01000003.1"/>
</dbReference>
<dbReference type="PANTHER" id="PTHR12558">
    <property type="entry name" value="CELL DIVISION CYCLE 16,23,27"/>
    <property type="match status" value="1"/>
</dbReference>
<feature type="repeat" description="TPR" evidence="3">
    <location>
        <begin position="394"/>
        <end position="427"/>
    </location>
</feature>
<protein>
    <recommendedName>
        <fullName evidence="6">Tetratricopeptide repeat protein</fullName>
    </recommendedName>
</protein>
<evidence type="ECO:0000256" key="3">
    <source>
        <dbReference type="PROSITE-ProRule" id="PRU00339"/>
    </source>
</evidence>
<evidence type="ECO:0000256" key="2">
    <source>
        <dbReference type="ARBA" id="ARBA00022803"/>
    </source>
</evidence>
<feature type="repeat" description="TPR" evidence="3">
    <location>
        <begin position="154"/>
        <end position="187"/>
    </location>
</feature>
<dbReference type="Gene3D" id="1.25.40.10">
    <property type="entry name" value="Tetratricopeptide repeat domain"/>
    <property type="match status" value="2"/>
</dbReference>
<dbReference type="Proteomes" id="UP000625210">
    <property type="component" value="Unassembled WGS sequence"/>
</dbReference>
<reference evidence="4" key="1">
    <citation type="journal article" date="2014" name="Int. J. Syst. Evol. Microbiol.">
        <title>Complete genome sequence of Corynebacterium casei LMG S-19264T (=DSM 44701T), isolated from a smear-ripened cheese.</title>
        <authorList>
            <consortium name="US DOE Joint Genome Institute (JGI-PGF)"/>
            <person name="Walter F."/>
            <person name="Albersmeier A."/>
            <person name="Kalinowski J."/>
            <person name="Ruckert C."/>
        </authorList>
    </citation>
    <scope>NUCLEOTIDE SEQUENCE</scope>
    <source>
        <strain evidence="4">CGMCC 1.15179</strain>
    </source>
</reference>
<dbReference type="Pfam" id="PF00515">
    <property type="entry name" value="TPR_1"/>
    <property type="match status" value="1"/>
</dbReference>
<keyword evidence="2 3" id="KW-0802">TPR repeat</keyword>
<dbReference type="InterPro" id="IPR019734">
    <property type="entry name" value="TPR_rpt"/>
</dbReference>
<dbReference type="PANTHER" id="PTHR12558:SF13">
    <property type="entry name" value="CELL DIVISION CYCLE PROTEIN 27 HOMOLOG"/>
    <property type="match status" value="1"/>
</dbReference>
<dbReference type="InterPro" id="IPR013105">
    <property type="entry name" value="TPR_2"/>
</dbReference>
<dbReference type="Pfam" id="PF14559">
    <property type="entry name" value="TPR_19"/>
    <property type="match status" value="1"/>
</dbReference>
<reference evidence="4" key="2">
    <citation type="submission" date="2020-09" db="EMBL/GenBank/DDBJ databases">
        <authorList>
            <person name="Sun Q."/>
            <person name="Zhou Y."/>
        </authorList>
    </citation>
    <scope>NUCLEOTIDE SEQUENCE</scope>
    <source>
        <strain evidence="4">CGMCC 1.15179</strain>
    </source>
</reference>
<evidence type="ECO:0000313" key="4">
    <source>
        <dbReference type="EMBL" id="GGE11640.1"/>
    </source>
</evidence>
<dbReference type="AlphaFoldDB" id="A0A8J2YCT6"/>
<dbReference type="EMBL" id="BMHQ01000003">
    <property type="protein sequence ID" value="GGE11640.1"/>
    <property type="molecule type" value="Genomic_DNA"/>
</dbReference>
<dbReference type="Pfam" id="PF07719">
    <property type="entry name" value="TPR_2"/>
    <property type="match status" value="1"/>
</dbReference>
<organism evidence="4 5">
    <name type="scientific">Marinithermofilum abyssi</name>
    <dbReference type="NCBI Taxonomy" id="1571185"/>
    <lineage>
        <taxon>Bacteria</taxon>
        <taxon>Bacillati</taxon>
        <taxon>Bacillota</taxon>
        <taxon>Bacilli</taxon>
        <taxon>Bacillales</taxon>
        <taxon>Thermoactinomycetaceae</taxon>
        <taxon>Marinithermofilum</taxon>
    </lineage>
</organism>
<dbReference type="PROSITE" id="PS50293">
    <property type="entry name" value="TPR_REGION"/>
    <property type="match status" value="1"/>
</dbReference>
<keyword evidence="1" id="KW-0677">Repeat</keyword>
<feature type="repeat" description="TPR" evidence="3">
    <location>
        <begin position="289"/>
        <end position="322"/>
    </location>
</feature>
<evidence type="ECO:0000256" key="1">
    <source>
        <dbReference type="ARBA" id="ARBA00022737"/>
    </source>
</evidence>